<feature type="transmembrane region" description="Helical" evidence="5">
    <location>
        <begin position="104"/>
        <end position="123"/>
    </location>
</feature>
<feature type="transmembrane region" description="Helical" evidence="5">
    <location>
        <begin position="223"/>
        <end position="242"/>
    </location>
</feature>
<feature type="transmembrane region" description="Helical" evidence="5">
    <location>
        <begin position="475"/>
        <end position="495"/>
    </location>
</feature>
<keyword evidence="2 5" id="KW-0812">Transmembrane</keyword>
<protein>
    <submittedName>
        <fullName evidence="7">MFS multidrug transporter</fullName>
    </submittedName>
</protein>
<feature type="transmembrane region" description="Helical" evidence="5">
    <location>
        <begin position="405"/>
        <end position="431"/>
    </location>
</feature>
<feature type="domain" description="Major facilitator superfamily (MFS) profile" evidence="6">
    <location>
        <begin position="69"/>
        <end position="499"/>
    </location>
</feature>
<reference evidence="7 8" key="1">
    <citation type="submission" date="2016-04" db="EMBL/GenBank/DDBJ databases">
        <title>A degradative enzymes factory behind the ericoid mycorrhizal symbiosis.</title>
        <authorList>
            <consortium name="DOE Joint Genome Institute"/>
            <person name="Martino E."/>
            <person name="Morin E."/>
            <person name="Grelet G."/>
            <person name="Kuo A."/>
            <person name="Kohler A."/>
            <person name="Daghino S."/>
            <person name="Barry K."/>
            <person name="Choi C."/>
            <person name="Cichocki N."/>
            <person name="Clum A."/>
            <person name="Copeland A."/>
            <person name="Hainaut M."/>
            <person name="Haridas S."/>
            <person name="Labutti K."/>
            <person name="Lindquist E."/>
            <person name="Lipzen A."/>
            <person name="Khouja H.-R."/>
            <person name="Murat C."/>
            <person name="Ohm R."/>
            <person name="Olson A."/>
            <person name="Spatafora J."/>
            <person name="Veneault-Fourrey C."/>
            <person name="Henrissat B."/>
            <person name="Grigoriev I."/>
            <person name="Martin F."/>
            <person name="Perotto S."/>
        </authorList>
    </citation>
    <scope>NUCLEOTIDE SEQUENCE [LARGE SCALE GENOMIC DNA]</scope>
    <source>
        <strain evidence="7 8">F</strain>
    </source>
</reference>
<dbReference type="GO" id="GO:0005886">
    <property type="term" value="C:plasma membrane"/>
    <property type="evidence" value="ECO:0007669"/>
    <property type="project" value="TreeGrafter"/>
</dbReference>
<feature type="transmembrane region" description="Helical" evidence="5">
    <location>
        <begin position="135"/>
        <end position="158"/>
    </location>
</feature>
<evidence type="ECO:0000259" key="6">
    <source>
        <dbReference type="PROSITE" id="PS50850"/>
    </source>
</evidence>
<evidence type="ECO:0000313" key="8">
    <source>
        <dbReference type="Proteomes" id="UP000235786"/>
    </source>
</evidence>
<keyword evidence="8" id="KW-1185">Reference proteome</keyword>
<dbReference type="Proteomes" id="UP000235786">
    <property type="component" value="Unassembled WGS sequence"/>
</dbReference>
<evidence type="ECO:0000256" key="3">
    <source>
        <dbReference type="ARBA" id="ARBA00022989"/>
    </source>
</evidence>
<name>A0A2J6RG37_HYAVF</name>
<feature type="transmembrane region" description="Helical" evidence="5">
    <location>
        <begin position="164"/>
        <end position="182"/>
    </location>
</feature>
<keyword evidence="3 5" id="KW-1133">Transmembrane helix</keyword>
<sequence length="505" mass="55554">MARELDDKATGISSSADEAHIENALGSNAITSDHEAYILQRHGTLDLIPMPSSDPADPLNWPSWKKNLNLALIAFHGLMSTGCAVAVVPAFQTFSRLYHTTLTNASYLGSAQLITLALGPILWVPIANRYGRRPIWLISVIGAGLFNMGCALSQSYGANMACRVMSAFFISPGIAMGQAVVAETFFAHQRASKMGIWALAITLGPPMGPFAAGFIIQHLGWRWMYWVMAILNLGQFVTYLFFGPETLYHRASIVVRFPADSSVLYRQYLRIGRIMPAPLGIKDFVLPFVLLGDPRVLLTVISYSIVFNFVLVLLTVEIPVYFGVLFHLNPQQIGINFLGLLIGCVLGELIGGPLSDFWRNQWIRRTGGKAFAPEQRLWLAYLGYPLSIAGVVIFCVTLAEAKPLHWIITPIVGIAVAGFGTQIITTIVVTYCSDCHPEIKSSAIGVSINFVRCTWGFLGPFWFPHMFGTLGLRRAAALVSCLMIFASLLIVYIHWKYTRMGAAKS</sequence>
<dbReference type="PROSITE" id="PS50850">
    <property type="entry name" value="MFS"/>
    <property type="match status" value="1"/>
</dbReference>
<evidence type="ECO:0000256" key="5">
    <source>
        <dbReference type="SAM" id="Phobius"/>
    </source>
</evidence>
<dbReference type="PANTHER" id="PTHR23502">
    <property type="entry name" value="MAJOR FACILITATOR SUPERFAMILY"/>
    <property type="match status" value="1"/>
</dbReference>
<keyword evidence="4 5" id="KW-0472">Membrane</keyword>
<accession>A0A2J6RG37</accession>
<dbReference type="Gene3D" id="1.20.1250.20">
    <property type="entry name" value="MFS general substrate transporter like domains"/>
    <property type="match status" value="1"/>
</dbReference>
<dbReference type="OrthoDB" id="2585655at2759"/>
<feature type="transmembrane region" description="Helical" evidence="5">
    <location>
        <begin position="443"/>
        <end position="463"/>
    </location>
</feature>
<feature type="transmembrane region" description="Helical" evidence="5">
    <location>
        <begin position="70"/>
        <end position="92"/>
    </location>
</feature>
<dbReference type="InterPro" id="IPR011701">
    <property type="entry name" value="MFS"/>
</dbReference>
<dbReference type="SUPFAM" id="SSF103473">
    <property type="entry name" value="MFS general substrate transporter"/>
    <property type="match status" value="1"/>
</dbReference>
<dbReference type="GO" id="GO:0022857">
    <property type="term" value="F:transmembrane transporter activity"/>
    <property type="evidence" value="ECO:0007669"/>
    <property type="project" value="InterPro"/>
</dbReference>
<dbReference type="AlphaFoldDB" id="A0A2J6RG37"/>
<evidence type="ECO:0000256" key="2">
    <source>
        <dbReference type="ARBA" id="ARBA00022692"/>
    </source>
</evidence>
<evidence type="ECO:0000256" key="4">
    <source>
        <dbReference type="ARBA" id="ARBA00023136"/>
    </source>
</evidence>
<feature type="transmembrane region" description="Helical" evidence="5">
    <location>
        <begin position="334"/>
        <end position="358"/>
    </location>
</feature>
<dbReference type="STRING" id="1149755.A0A2J6RG37"/>
<organism evidence="7 8">
    <name type="scientific">Hyaloscypha variabilis (strain UAMH 11265 / GT02V1 / F)</name>
    <name type="common">Meliniomyces variabilis</name>
    <dbReference type="NCBI Taxonomy" id="1149755"/>
    <lineage>
        <taxon>Eukaryota</taxon>
        <taxon>Fungi</taxon>
        <taxon>Dikarya</taxon>
        <taxon>Ascomycota</taxon>
        <taxon>Pezizomycotina</taxon>
        <taxon>Leotiomycetes</taxon>
        <taxon>Helotiales</taxon>
        <taxon>Hyaloscyphaceae</taxon>
        <taxon>Hyaloscypha</taxon>
        <taxon>Hyaloscypha variabilis</taxon>
    </lineage>
</organism>
<comment type="subcellular location">
    <subcellularLocation>
        <location evidence="1">Membrane</location>
        <topology evidence="1">Multi-pass membrane protein</topology>
    </subcellularLocation>
</comment>
<dbReference type="PANTHER" id="PTHR23502:SF2">
    <property type="entry name" value="TRANSPORTER, PUTATIVE (AFU_ORTHOLOGUE AFUA_2G08910)-RELATED"/>
    <property type="match status" value="1"/>
</dbReference>
<feature type="transmembrane region" description="Helical" evidence="5">
    <location>
        <begin position="378"/>
        <end position="399"/>
    </location>
</feature>
<proteinExistence type="predicted"/>
<dbReference type="InterPro" id="IPR036259">
    <property type="entry name" value="MFS_trans_sf"/>
</dbReference>
<dbReference type="Pfam" id="PF07690">
    <property type="entry name" value="MFS_1"/>
    <property type="match status" value="1"/>
</dbReference>
<evidence type="ECO:0000256" key="1">
    <source>
        <dbReference type="ARBA" id="ARBA00004141"/>
    </source>
</evidence>
<gene>
    <name evidence="7" type="ORF">L207DRAFT_636174</name>
</gene>
<evidence type="ECO:0000313" key="7">
    <source>
        <dbReference type="EMBL" id="PMD37482.1"/>
    </source>
</evidence>
<feature type="transmembrane region" description="Helical" evidence="5">
    <location>
        <begin position="296"/>
        <end position="322"/>
    </location>
</feature>
<feature type="transmembrane region" description="Helical" evidence="5">
    <location>
        <begin position="194"/>
        <end position="217"/>
    </location>
</feature>
<dbReference type="InterPro" id="IPR020846">
    <property type="entry name" value="MFS_dom"/>
</dbReference>
<dbReference type="EMBL" id="KZ613949">
    <property type="protein sequence ID" value="PMD37482.1"/>
    <property type="molecule type" value="Genomic_DNA"/>
</dbReference>